<dbReference type="KEGG" id="ptrr:90954627"/>
<evidence type="ECO:0000313" key="1">
    <source>
        <dbReference type="EMBL" id="KAF7579562.1"/>
    </source>
</evidence>
<dbReference type="AlphaFoldDB" id="A0A834W124"/>
<evidence type="ECO:0000313" key="2">
    <source>
        <dbReference type="Proteomes" id="UP000245464"/>
    </source>
</evidence>
<comment type="caution">
    <text evidence="1">The sequence shown here is derived from an EMBL/GenBank/DDBJ whole genome shotgun (WGS) entry which is preliminary data.</text>
</comment>
<gene>
    <name evidence="1" type="ORF">PtrM4_038020</name>
</gene>
<dbReference type="RefSeq" id="XP_065966451.1">
    <property type="nucleotide sequence ID" value="XM_066104249.1"/>
</dbReference>
<name>A0A834W124_9PLEO</name>
<organism evidence="1 2">
    <name type="scientific">Pyrenophora tritici-repentis</name>
    <dbReference type="NCBI Taxonomy" id="45151"/>
    <lineage>
        <taxon>Eukaryota</taxon>
        <taxon>Fungi</taxon>
        <taxon>Dikarya</taxon>
        <taxon>Ascomycota</taxon>
        <taxon>Pezizomycotina</taxon>
        <taxon>Dothideomycetes</taxon>
        <taxon>Pleosporomycetidae</taxon>
        <taxon>Pleosporales</taxon>
        <taxon>Pleosporineae</taxon>
        <taxon>Pleosporaceae</taxon>
        <taxon>Pyrenophora</taxon>
    </lineage>
</organism>
<dbReference type="Proteomes" id="UP000245464">
    <property type="component" value="Chromosome 1"/>
</dbReference>
<proteinExistence type="predicted"/>
<accession>A0A834W124</accession>
<dbReference type="GeneID" id="90954627"/>
<reference evidence="1 2" key="1">
    <citation type="journal article" date="2018" name="BMC Genomics">
        <title>Comparative genomics of the wheat fungal pathogen Pyrenophora tritici-repentis reveals chromosomal variations and genome plasticity.</title>
        <authorList>
            <person name="Moolhuijzen P."/>
            <person name="See P.T."/>
            <person name="Hane J.K."/>
            <person name="Shi G."/>
            <person name="Liu Z."/>
            <person name="Oliver R.P."/>
            <person name="Moffat C.S."/>
        </authorList>
    </citation>
    <scope>NUCLEOTIDE SEQUENCE [LARGE SCALE GENOMIC DNA]</scope>
    <source>
        <strain evidence="1">M4</strain>
    </source>
</reference>
<dbReference type="EMBL" id="NQIK02000001">
    <property type="protein sequence ID" value="KAF7579562.1"/>
    <property type="molecule type" value="Genomic_DNA"/>
</dbReference>
<protein>
    <submittedName>
        <fullName evidence="1">Uncharacterized protein</fullName>
    </submittedName>
</protein>
<sequence>MKVSVTVIATALTLCVQGQSYGQYKHVINWLGPCCGWRPLPGYTDGCANVRYPGRGGIEVYQNCWAKGPNSLCGSACKKLKGQSFGCEPYGDPTVCICTNSSPTLTKPC</sequence>